<accession>A0A9P7V812</accession>
<comment type="similarity">
    <text evidence="1">Belongs to the STK19 family.</text>
</comment>
<evidence type="ECO:0000313" key="3">
    <source>
        <dbReference type="Proteomes" id="UP000790833"/>
    </source>
</evidence>
<dbReference type="PANTHER" id="PTHR15243">
    <property type="entry name" value="SERINE/THREONINE-PROTEIN KINASE 19"/>
    <property type="match status" value="1"/>
</dbReference>
<dbReference type="GO" id="GO:0046579">
    <property type="term" value="P:positive regulation of Ras protein signal transduction"/>
    <property type="evidence" value="ECO:0007669"/>
    <property type="project" value="TreeGrafter"/>
</dbReference>
<proteinExistence type="inferred from homology"/>
<keyword evidence="3" id="KW-1185">Reference proteome</keyword>
<reference evidence="2" key="1">
    <citation type="submission" date="2021-03" db="EMBL/GenBank/DDBJ databases">
        <authorList>
            <person name="Palmer J.M."/>
        </authorList>
    </citation>
    <scope>NUCLEOTIDE SEQUENCE</scope>
    <source>
        <strain evidence="2">ARV_011</strain>
    </source>
</reference>
<protein>
    <submittedName>
        <fullName evidence="2">Uncharacterized protein</fullName>
    </submittedName>
</protein>
<dbReference type="InterPro" id="IPR018865">
    <property type="entry name" value="STK19-like"/>
</dbReference>
<name>A0A9P7V812_9ASCO</name>
<dbReference type="EMBL" id="JAHMUF010000016">
    <property type="protein sequence ID" value="KAG7192783.1"/>
    <property type="molecule type" value="Genomic_DNA"/>
</dbReference>
<gene>
    <name evidence="2" type="ORF">KQ657_001566</name>
</gene>
<dbReference type="Pfam" id="PF10494">
    <property type="entry name" value="Stk19"/>
    <property type="match status" value="1"/>
</dbReference>
<comment type="caution">
    <text evidence="2">The sequence shown here is derived from an EMBL/GenBank/DDBJ whole genome shotgun (WGS) entry which is preliminary data.</text>
</comment>
<evidence type="ECO:0000256" key="1">
    <source>
        <dbReference type="ARBA" id="ARBA00093458"/>
    </source>
</evidence>
<dbReference type="OrthoDB" id="3980126at2759"/>
<sequence length="312" mass="35398">MPPKVQYSAATTSRITKRLLGTSPKKQNLRKLLPSQQTRVNELTPRDGGPKTQALEIVNYDVDFDYQLSRKDDVLVAISAITEHLWFNDGDIPLKGLSTPVRDEIMEFRRQLPADIITVNQLYTLFEGEGRTFVDKLLELGVREGTVRKFVISNASPVILNNTKFQKVSYGYENIEVICRAESYIPLFISTEELSKEDLDVLIQYGFVTLSSNHLNEIENLYAISYPNCGTFLKLVKNGRMWVVKTLNGCRYKEAIEDLLVSKWEGGPKMTNMRKPYYGYDLDWVLADALGAGIVEVFNTPVGRGWKLTGKI</sequence>
<dbReference type="PANTHER" id="PTHR15243:SF0">
    <property type="entry name" value="SERINE_THREONINE-PROTEIN KINASE 19"/>
    <property type="match status" value="1"/>
</dbReference>
<dbReference type="AlphaFoldDB" id="A0A9P7V812"/>
<dbReference type="Proteomes" id="UP000790833">
    <property type="component" value="Unassembled WGS sequence"/>
</dbReference>
<organism evidence="2 3">
    <name type="scientific">Scheffersomyces spartinae</name>
    <dbReference type="NCBI Taxonomy" id="45513"/>
    <lineage>
        <taxon>Eukaryota</taxon>
        <taxon>Fungi</taxon>
        <taxon>Dikarya</taxon>
        <taxon>Ascomycota</taxon>
        <taxon>Saccharomycotina</taxon>
        <taxon>Pichiomycetes</taxon>
        <taxon>Debaryomycetaceae</taxon>
        <taxon>Scheffersomyces</taxon>
    </lineage>
</organism>
<evidence type="ECO:0000313" key="2">
    <source>
        <dbReference type="EMBL" id="KAG7192783.1"/>
    </source>
</evidence>
<dbReference type="GeneID" id="66114940"/>
<dbReference type="RefSeq" id="XP_043048333.1">
    <property type="nucleotide sequence ID" value="XM_043192361.1"/>
</dbReference>